<dbReference type="InterPro" id="IPR036869">
    <property type="entry name" value="J_dom_sf"/>
</dbReference>
<evidence type="ECO:0000313" key="1">
    <source>
        <dbReference type="EMBL" id="SMH70408.1"/>
    </source>
</evidence>
<dbReference type="Proteomes" id="UP000230607">
    <property type="component" value="Chromosome 1"/>
</dbReference>
<accession>A0A2H1FCC0</accession>
<evidence type="ECO:0008006" key="3">
    <source>
        <dbReference type="Google" id="ProtNLM"/>
    </source>
</evidence>
<organism evidence="1 2">
    <name type="scientific">Candidatus Nitrosotalea okcheonensis</name>
    <dbReference type="NCBI Taxonomy" id="1903276"/>
    <lineage>
        <taxon>Archaea</taxon>
        <taxon>Nitrososphaerota</taxon>
        <taxon>Nitrososphaeria</taxon>
        <taxon>Nitrosotaleales</taxon>
        <taxon>Nitrosotaleaceae</taxon>
        <taxon>Nitrosotalea</taxon>
    </lineage>
</organism>
<keyword evidence="2" id="KW-1185">Reference proteome</keyword>
<proteinExistence type="predicted"/>
<dbReference type="SUPFAM" id="SSF46565">
    <property type="entry name" value="Chaperone J-domain"/>
    <property type="match status" value="1"/>
</dbReference>
<dbReference type="AlphaFoldDB" id="A0A2H1FCC0"/>
<dbReference type="EMBL" id="LT841358">
    <property type="protein sequence ID" value="SMH70408.1"/>
    <property type="molecule type" value="Genomic_DNA"/>
</dbReference>
<protein>
    <recommendedName>
        <fullName evidence="3">J domain-containing protein</fullName>
    </recommendedName>
</protein>
<evidence type="ECO:0000313" key="2">
    <source>
        <dbReference type="Proteomes" id="UP000230607"/>
    </source>
</evidence>
<name>A0A2H1FCC0_9ARCH</name>
<reference evidence="2" key="1">
    <citation type="submission" date="2017-03" db="EMBL/GenBank/DDBJ databases">
        <authorList>
            <person name="Herbold C."/>
        </authorList>
    </citation>
    <scope>NUCLEOTIDE SEQUENCE [LARGE SCALE GENOMIC DNA]</scope>
</reference>
<sequence>MVLAHHPDKNMSTKDDVKFKLITAAYRTIRTKNRGTDNSFTYQKSKNQYNSYLKPLTWTFYMHLLHDVVIYGQKILHMRTVYRYFRAGQSFLHVVN</sequence>
<gene>
    <name evidence="1" type="ORF">NCS_10215</name>
</gene>
<dbReference type="Gene3D" id="1.10.287.110">
    <property type="entry name" value="DnaJ domain"/>
    <property type="match status" value="1"/>
</dbReference>